<feature type="binding site" evidence="9">
    <location>
        <position position="224"/>
    </location>
    <ligand>
        <name>Mg(2+)</name>
        <dbReference type="ChEBI" id="CHEBI:18420"/>
    </ligand>
</feature>
<keyword evidence="2 9" id="KW-0808">Transferase</keyword>
<dbReference type="Gene3D" id="3.90.650.10">
    <property type="entry name" value="PurM-like C-terminal domain"/>
    <property type="match status" value="1"/>
</dbReference>
<keyword evidence="8 9" id="KW-0711">Selenium</keyword>
<evidence type="ECO:0000256" key="5">
    <source>
        <dbReference type="ARBA" id="ARBA00022777"/>
    </source>
</evidence>
<dbReference type="InterPro" id="IPR010918">
    <property type="entry name" value="PurM-like_C_dom"/>
</dbReference>
<dbReference type="SUPFAM" id="SSF56042">
    <property type="entry name" value="PurM C-terminal domain-like"/>
    <property type="match status" value="1"/>
</dbReference>
<dbReference type="InterPro" id="IPR036921">
    <property type="entry name" value="PurM-like_N_sf"/>
</dbReference>
<dbReference type="GO" id="GO:0005524">
    <property type="term" value="F:ATP binding"/>
    <property type="evidence" value="ECO:0007669"/>
    <property type="project" value="UniProtKB-UniRule"/>
</dbReference>
<dbReference type="CDD" id="cd02195">
    <property type="entry name" value="SelD"/>
    <property type="match status" value="1"/>
</dbReference>
<dbReference type="EC" id="2.7.9.3" evidence="9"/>
<dbReference type="InterPro" id="IPR016188">
    <property type="entry name" value="PurM-like_N"/>
</dbReference>
<keyword evidence="7 9" id="KW-0460">Magnesium</keyword>
<evidence type="ECO:0000256" key="2">
    <source>
        <dbReference type="ARBA" id="ARBA00022679"/>
    </source>
</evidence>
<dbReference type="InterPro" id="IPR036676">
    <property type="entry name" value="PurM-like_C_sf"/>
</dbReference>
<gene>
    <name evidence="9 12" type="primary">selD</name>
    <name evidence="12" type="ORF">C4N25_02950</name>
</gene>
<dbReference type="HAMAP" id="MF_00625">
    <property type="entry name" value="SelD"/>
    <property type="match status" value="1"/>
</dbReference>
<dbReference type="NCBIfam" id="TIGR00476">
    <property type="entry name" value="selD"/>
    <property type="match status" value="1"/>
</dbReference>
<dbReference type="FunFam" id="3.30.1330.10:FF:000003">
    <property type="entry name" value="Selenide, water dikinase"/>
    <property type="match status" value="1"/>
</dbReference>
<comment type="cofactor">
    <cofactor evidence="9">
        <name>Mg(2+)</name>
        <dbReference type="ChEBI" id="CHEBI:18420"/>
    </cofactor>
    <text evidence="9">Binds 1 Mg(2+) ion per monomer.</text>
</comment>
<dbReference type="GO" id="GO:0005737">
    <property type="term" value="C:cytoplasm"/>
    <property type="evidence" value="ECO:0007669"/>
    <property type="project" value="TreeGrafter"/>
</dbReference>
<proteinExistence type="inferred from homology"/>
<dbReference type="Gene3D" id="3.30.1330.10">
    <property type="entry name" value="PurM-like, N-terminal domain"/>
    <property type="match status" value="1"/>
</dbReference>
<dbReference type="PIRSF" id="PIRSF036407">
    <property type="entry name" value="Selenphspht_syn"/>
    <property type="match status" value="1"/>
</dbReference>
<evidence type="ECO:0000259" key="11">
    <source>
        <dbReference type="Pfam" id="PF02769"/>
    </source>
</evidence>
<comment type="function">
    <text evidence="9">Synthesizes selenophosphate from selenide and ATP.</text>
</comment>
<feature type="binding site" evidence="9">
    <location>
        <position position="89"/>
    </location>
    <ligand>
        <name>Mg(2+)</name>
        <dbReference type="ChEBI" id="CHEBI:18420"/>
    </ligand>
</feature>
<evidence type="ECO:0000256" key="9">
    <source>
        <dbReference type="HAMAP-Rule" id="MF_00625"/>
    </source>
</evidence>
<dbReference type="SUPFAM" id="SSF55326">
    <property type="entry name" value="PurM N-terminal domain-like"/>
    <property type="match status" value="1"/>
</dbReference>
<feature type="domain" description="PurM-like N-terminal" evidence="10">
    <location>
        <begin position="48"/>
        <end position="154"/>
    </location>
</feature>
<accession>A0A329TTY8</accession>
<keyword evidence="5 9" id="KW-0418">Kinase</keyword>
<name>A0A329TTY8_9FIRM</name>
<dbReference type="NCBIfam" id="NF002098">
    <property type="entry name" value="PRK00943.1"/>
    <property type="match status" value="1"/>
</dbReference>
<keyword evidence="3 9" id="KW-0479">Metal-binding</keyword>
<dbReference type="Pfam" id="PF02769">
    <property type="entry name" value="AIRS_C"/>
    <property type="match status" value="1"/>
</dbReference>
<feature type="binding site" description="in other chain" evidence="9">
    <location>
        <position position="18"/>
    </location>
    <ligand>
        <name>ATP</name>
        <dbReference type="ChEBI" id="CHEBI:30616"/>
        <note>ligand shared between dimeric partners</note>
    </ligand>
</feature>
<organism evidence="12 13">
    <name type="scientific">Faecalibacterium prausnitzii</name>
    <dbReference type="NCBI Taxonomy" id="853"/>
    <lineage>
        <taxon>Bacteria</taxon>
        <taxon>Bacillati</taxon>
        <taxon>Bacillota</taxon>
        <taxon>Clostridia</taxon>
        <taxon>Eubacteriales</taxon>
        <taxon>Oscillospiraceae</taxon>
        <taxon>Faecalibacterium</taxon>
    </lineage>
</organism>
<evidence type="ECO:0000256" key="4">
    <source>
        <dbReference type="ARBA" id="ARBA00022741"/>
    </source>
</evidence>
<dbReference type="GO" id="GO:0016260">
    <property type="term" value="P:selenocysteine biosynthetic process"/>
    <property type="evidence" value="ECO:0007669"/>
    <property type="project" value="InterPro"/>
</dbReference>
<evidence type="ECO:0000313" key="12">
    <source>
        <dbReference type="EMBL" id="RAW52380.1"/>
    </source>
</evidence>
<dbReference type="RefSeq" id="WP_112114910.1">
    <property type="nucleotide sequence ID" value="NZ_PRKZ01000001.1"/>
</dbReference>
<sequence length="346" mass="36524">MPDGEKIVFCTGGGCTAKLGAGVLSHILEKLPRGEKDPNLLVGYDSRDDAAVYKITEDIALVQTVDFFPPMVDDPYTFGQIAAANALSDVYAMGGEVKTALNLVCFPESMDLNVLGEILRGGAEKVAEAGGILAGGHSIADTGVKYGLSVTGLVDPHHLYANDAGRPGDKLILTKALGVGLICTANRVGEAAPEHLAGAIQSMTTLNKTAAQISRKYAVHAATDVTGFSFLGHLHEMMGGKLACRVDARRVPVLLGAWEAADAFLYTAAGQRNRNHTGPFVRFENVPFAMEEILFDPQTSGGLLLAVAPQDADALEAELKEVGLPAAIVGKILEKEEKQPEITVIF</sequence>
<comment type="similarity">
    <text evidence="1 9">Belongs to the selenophosphate synthase 1 family. Class I subfamily.</text>
</comment>
<dbReference type="InterPro" id="IPR004536">
    <property type="entry name" value="SPS/SelD"/>
</dbReference>
<dbReference type="AlphaFoldDB" id="A0A329TTY8"/>
<dbReference type="Pfam" id="PF00586">
    <property type="entry name" value="AIRS"/>
    <property type="match status" value="1"/>
</dbReference>
<keyword evidence="6 9" id="KW-0067">ATP-binding</keyword>
<evidence type="ECO:0000256" key="8">
    <source>
        <dbReference type="ARBA" id="ARBA00023266"/>
    </source>
</evidence>
<feature type="binding site" description="in other chain" evidence="9">
    <location>
        <begin position="46"/>
        <end position="48"/>
    </location>
    <ligand>
        <name>ATP</name>
        <dbReference type="ChEBI" id="CHEBI:30616"/>
        <note>ligand shared between dimeric partners</note>
    </ligand>
</feature>
<dbReference type="PANTHER" id="PTHR10256:SF0">
    <property type="entry name" value="INACTIVE SELENIDE, WATER DIKINASE-LIKE PROTEIN-RELATED"/>
    <property type="match status" value="1"/>
</dbReference>
<dbReference type="GO" id="GO:0004756">
    <property type="term" value="F:selenide, water dikinase activity"/>
    <property type="evidence" value="ECO:0007669"/>
    <property type="project" value="UniProtKB-UniRule"/>
</dbReference>
<comment type="caution">
    <text evidence="12">The sequence shown here is derived from an EMBL/GenBank/DDBJ whole genome shotgun (WGS) entry which is preliminary data.</text>
</comment>
<dbReference type="InterPro" id="IPR023061">
    <property type="entry name" value="SelD_I"/>
</dbReference>
<feature type="site" description="Important for catalytic activity" evidence="9">
    <location>
        <position position="18"/>
    </location>
</feature>
<evidence type="ECO:0000313" key="13">
    <source>
        <dbReference type="Proteomes" id="UP000251634"/>
    </source>
</evidence>
<comment type="subunit">
    <text evidence="9">Homodimer.</text>
</comment>
<evidence type="ECO:0000259" key="10">
    <source>
        <dbReference type="Pfam" id="PF00586"/>
    </source>
</evidence>
<feature type="active site" evidence="9">
    <location>
        <position position="15"/>
    </location>
</feature>
<reference evidence="12 13" key="1">
    <citation type="submission" date="2018-02" db="EMBL/GenBank/DDBJ databases">
        <title>Complete genome sequencing of Faecalibacterium prausnitzii strains isolated from the human gut.</title>
        <authorList>
            <person name="Fitzgerald B.C."/>
            <person name="Shkoporov A.N."/>
            <person name="Ross P.R."/>
            <person name="Hill C."/>
        </authorList>
    </citation>
    <scope>NUCLEOTIDE SEQUENCE [LARGE SCALE GENOMIC DNA]</scope>
    <source>
        <strain evidence="12 13">APC942/8-14-2</strain>
    </source>
</reference>
<evidence type="ECO:0000256" key="7">
    <source>
        <dbReference type="ARBA" id="ARBA00022842"/>
    </source>
</evidence>
<keyword evidence="4 9" id="KW-0547">Nucleotide-binding</keyword>
<dbReference type="GO" id="GO:0000287">
    <property type="term" value="F:magnesium ion binding"/>
    <property type="evidence" value="ECO:0007669"/>
    <property type="project" value="UniProtKB-UniRule"/>
</dbReference>
<feature type="domain" description="PurM-like C-terminal" evidence="11">
    <location>
        <begin position="166"/>
        <end position="337"/>
    </location>
</feature>
<feature type="binding site" description="in other chain" evidence="9">
    <location>
        <position position="66"/>
    </location>
    <ligand>
        <name>ATP</name>
        <dbReference type="ChEBI" id="CHEBI:30616"/>
        <note>ligand shared between dimeric partners</note>
    </ligand>
</feature>
<feature type="binding site" description="in other chain" evidence="9">
    <location>
        <position position="89"/>
    </location>
    <ligand>
        <name>ATP</name>
        <dbReference type="ChEBI" id="CHEBI:30616"/>
        <note>ligand shared between dimeric partners</note>
    </ligand>
</feature>
<evidence type="ECO:0000256" key="1">
    <source>
        <dbReference type="ARBA" id="ARBA00008026"/>
    </source>
</evidence>
<dbReference type="EMBL" id="PRKZ01000001">
    <property type="protein sequence ID" value="RAW52380.1"/>
    <property type="molecule type" value="Genomic_DNA"/>
</dbReference>
<dbReference type="Proteomes" id="UP000251634">
    <property type="component" value="Unassembled WGS sequence"/>
</dbReference>
<protein>
    <recommendedName>
        <fullName evidence="9">Selenide, water dikinase</fullName>
        <ecNumber evidence="9">2.7.9.3</ecNumber>
    </recommendedName>
    <alternativeName>
        <fullName evidence="9">Selenium donor protein</fullName>
    </alternativeName>
    <alternativeName>
        <fullName evidence="9">Selenophosphate synthase</fullName>
    </alternativeName>
</protein>
<comment type="catalytic activity">
    <reaction evidence="9">
        <text>hydrogenselenide + ATP + H2O = selenophosphate + AMP + phosphate + 2 H(+)</text>
        <dbReference type="Rhea" id="RHEA:18737"/>
        <dbReference type="ChEBI" id="CHEBI:15377"/>
        <dbReference type="ChEBI" id="CHEBI:15378"/>
        <dbReference type="ChEBI" id="CHEBI:16144"/>
        <dbReference type="ChEBI" id="CHEBI:29317"/>
        <dbReference type="ChEBI" id="CHEBI:30616"/>
        <dbReference type="ChEBI" id="CHEBI:43474"/>
        <dbReference type="ChEBI" id="CHEBI:456215"/>
        <dbReference type="EC" id="2.7.9.3"/>
    </reaction>
</comment>
<dbReference type="PANTHER" id="PTHR10256">
    <property type="entry name" value="SELENIDE, WATER DIKINASE"/>
    <property type="match status" value="1"/>
</dbReference>
<feature type="binding site" evidence="9">
    <location>
        <position position="49"/>
    </location>
    <ligand>
        <name>Mg(2+)</name>
        <dbReference type="ChEBI" id="CHEBI:18420"/>
    </ligand>
</feature>
<evidence type="ECO:0000256" key="6">
    <source>
        <dbReference type="ARBA" id="ARBA00022840"/>
    </source>
</evidence>
<evidence type="ECO:0000256" key="3">
    <source>
        <dbReference type="ARBA" id="ARBA00022723"/>
    </source>
</evidence>
<feature type="binding site" evidence="9">
    <location>
        <begin position="136"/>
        <end position="138"/>
    </location>
    <ligand>
        <name>ATP</name>
        <dbReference type="ChEBI" id="CHEBI:30616"/>
        <note>ligand shared between dimeric partners</note>
    </ligand>
</feature>